<name>A0A1F7IAZ0_9BACT</name>
<dbReference type="STRING" id="1802055.A3A74_02940"/>
<reference evidence="1 2" key="1">
    <citation type="journal article" date="2016" name="Nat. Commun.">
        <title>Thousands of microbial genomes shed light on interconnected biogeochemical processes in an aquifer system.</title>
        <authorList>
            <person name="Anantharaman K."/>
            <person name="Brown C.T."/>
            <person name="Hug L.A."/>
            <person name="Sharon I."/>
            <person name="Castelle C.J."/>
            <person name="Probst A.J."/>
            <person name="Thomas B.C."/>
            <person name="Singh A."/>
            <person name="Wilkins M.J."/>
            <person name="Karaoz U."/>
            <person name="Brodie E.L."/>
            <person name="Williams K.H."/>
            <person name="Hubbard S.S."/>
            <person name="Banfield J.F."/>
        </authorList>
    </citation>
    <scope>NUCLEOTIDE SEQUENCE [LARGE SCALE GENOMIC DNA]</scope>
</reference>
<dbReference type="EMBL" id="MGAF01000032">
    <property type="protein sequence ID" value="OGK40523.1"/>
    <property type="molecule type" value="Genomic_DNA"/>
</dbReference>
<comment type="caution">
    <text evidence="1">The sequence shown here is derived from an EMBL/GenBank/DDBJ whole genome shotgun (WGS) entry which is preliminary data.</text>
</comment>
<proteinExistence type="predicted"/>
<accession>A0A1F7IAZ0</accession>
<evidence type="ECO:0000313" key="2">
    <source>
        <dbReference type="Proteomes" id="UP000179270"/>
    </source>
</evidence>
<dbReference type="Proteomes" id="UP000179270">
    <property type="component" value="Unassembled WGS sequence"/>
</dbReference>
<dbReference type="AlphaFoldDB" id="A0A1F7IAZ0"/>
<gene>
    <name evidence="1" type="ORF">A3A74_02940</name>
</gene>
<evidence type="ECO:0000313" key="1">
    <source>
        <dbReference type="EMBL" id="OGK40523.1"/>
    </source>
</evidence>
<organism evidence="1 2">
    <name type="scientific">Candidatus Roizmanbacteria bacterium RIFCSPLOWO2_01_FULL_35_13</name>
    <dbReference type="NCBI Taxonomy" id="1802055"/>
    <lineage>
        <taxon>Bacteria</taxon>
        <taxon>Candidatus Roizmaniibacteriota</taxon>
    </lineage>
</organism>
<protein>
    <submittedName>
        <fullName evidence="1">Uncharacterized protein</fullName>
    </submittedName>
</protein>
<sequence>MSPDLDAITSSWLVKKFLPGWQDAEIKFVPAGLTLNGIPPDDNQEIIHVDTGLGKFDHHQSNDKTCASKKVLDYLKKEGNIRSKLFKPFDILVNFVTEDDHFLEVYYPEPESDRYEFLLNNLIAGVKTVLGDDTKLAEFIFTLLDGCLEKLKKKVTAEEEMQKGIVFTCYLGKSFAIESANDEVLRYAQKVGYKLAIRKDPKFGNIRIKCPPDPKLDLTPIYNKIIKLDKIGFWYLHPSKHMLLNGSPKRPEQTPSPLLLPKLIEIIKSV</sequence>